<organism evidence="2 3">
    <name type="scientific">Bactrocera dorsalis</name>
    <name type="common">Oriental fruit fly</name>
    <name type="synonym">Dacus dorsalis</name>
    <dbReference type="NCBI Taxonomy" id="27457"/>
    <lineage>
        <taxon>Eukaryota</taxon>
        <taxon>Metazoa</taxon>
        <taxon>Ecdysozoa</taxon>
        <taxon>Arthropoda</taxon>
        <taxon>Hexapoda</taxon>
        <taxon>Insecta</taxon>
        <taxon>Pterygota</taxon>
        <taxon>Neoptera</taxon>
        <taxon>Endopterygota</taxon>
        <taxon>Diptera</taxon>
        <taxon>Brachycera</taxon>
        <taxon>Muscomorpha</taxon>
        <taxon>Tephritoidea</taxon>
        <taxon>Tephritidae</taxon>
        <taxon>Bactrocera</taxon>
        <taxon>Bactrocera</taxon>
    </lineage>
</organism>
<protein>
    <submittedName>
        <fullName evidence="3">Uncharacterized protein LOC125779166 isoform X1</fullName>
    </submittedName>
</protein>
<evidence type="ECO:0000313" key="3">
    <source>
        <dbReference type="RefSeq" id="XP_049315762.1"/>
    </source>
</evidence>
<dbReference type="Proteomes" id="UP001652620">
    <property type="component" value="Chromosome 6"/>
</dbReference>
<sequence>MEPQKKIRKRAKPQKKKWSEEENDLILEYLLENMEIEKPNAQLYYKKLVEITNIDATTDMLRCKVRYWKQMYNKAEEWRKSTGAGIDVGDDVSSIKAKLSQICPNYERFSVLFGSKSEANCVVETYNPEVSQYCSDFADLVEVVEIPASSQSSAEPSGSLNDNAEQTTVGAEVATDLPTTPSFLEKVKKRAPKNILSELKDIQKKGEQFFEQRIEIEKEKLNLEKLKLELDREKINKDFEIKKLELEQKERLAMIEQKCKYNM</sequence>
<accession>A0ABM3K2Q4</accession>
<reference evidence="3" key="1">
    <citation type="submission" date="2025-08" db="UniProtKB">
        <authorList>
            <consortium name="RefSeq"/>
        </authorList>
    </citation>
    <scope>IDENTIFICATION</scope>
    <source>
        <tissue evidence="3">Adult</tissue>
    </source>
</reference>
<dbReference type="RefSeq" id="XP_049315762.1">
    <property type="nucleotide sequence ID" value="XM_049459805.1"/>
</dbReference>
<keyword evidence="2" id="KW-1185">Reference proteome</keyword>
<name>A0ABM3K2Q4_BACDO</name>
<gene>
    <name evidence="3" type="primary">LOC125779166</name>
</gene>
<dbReference type="GeneID" id="125779166"/>
<evidence type="ECO:0000256" key="1">
    <source>
        <dbReference type="SAM" id="Coils"/>
    </source>
</evidence>
<proteinExistence type="predicted"/>
<evidence type="ECO:0000313" key="2">
    <source>
        <dbReference type="Proteomes" id="UP001652620"/>
    </source>
</evidence>
<feature type="coiled-coil region" evidence="1">
    <location>
        <begin position="211"/>
        <end position="243"/>
    </location>
</feature>
<keyword evidence="1" id="KW-0175">Coiled coil</keyword>